<sequence>MRQTKTQKRIMRHNRIRAKLRGTSSRPRLAVFKSNRFTYAQIIDDESGKTLTAVSDYAGKKTSNIKKTKNNKTDKANETGQNLAEVLKKMGIDSVVFDRGGFKYHGRVKALAESLRKAGIKI</sequence>
<evidence type="ECO:0000256" key="6">
    <source>
        <dbReference type="ARBA" id="ARBA00035197"/>
    </source>
</evidence>
<keyword evidence="3 7" id="KW-0694">RNA-binding</keyword>
<keyword evidence="5 7" id="KW-0687">Ribonucleoprotein</keyword>
<dbReference type="PANTHER" id="PTHR12899:SF3">
    <property type="entry name" value="LARGE RIBOSOMAL SUBUNIT PROTEIN UL18M"/>
    <property type="match status" value="1"/>
</dbReference>
<dbReference type="FunFam" id="3.30.420.100:FF:000001">
    <property type="entry name" value="50S ribosomal protein L18"/>
    <property type="match status" value="1"/>
</dbReference>
<evidence type="ECO:0000256" key="3">
    <source>
        <dbReference type="ARBA" id="ARBA00022884"/>
    </source>
</evidence>
<evidence type="ECO:0000256" key="5">
    <source>
        <dbReference type="ARBA" id="ARBA00023274"/>
    </source>
</evidence>
<dbReference type="GO" id="GO:0006412">
    <property type="term" value="P:translation"/>
    <property type="evidence" value="ECO:0007669"/>
    <property type="project" value="UniProtKB-UniRule"/>
</dbReference>
<dbReference type="CDD" id="cd00432">
    <property type="entry name" value="Ribosomal_L18_L5e"/>
    <property type="match status" value="1"/>
</dbReference>
<gene>
    <name evidence="7" type="primary">rplR</name>
    <name evidence="8" type="ORF">A2669_00190</name>
</gene>
<dbReference type="InterPro" id="IPR004389">
    <property type="entry name" value="Ribosomal_uL18_bac-type"/>
</dbReference>
<comment type="similarity">
    <text evidence="1 7">Belongs to the universal ribosomal protein uL18 family.</text>
</comment>
<dbReference type="SUPFAM" id="SSF53137">
    <property type="entry name" value="Translational machinery components"/>
    <property type="match status" value="1"/>
</dbReference>
<proteinExistence type="inferred from homology"/>
<dbReference type="AlphaFoldDB" id="A0A1F8F230"/>
<dbReference type="GO" id="GO:0008097">
    <property type="term" value="F:5S rRNA binding"/>
    <property type="evidence" value="ECO:0007669"/>
    <property type="project" value="TreeGrafter"/>
</dbReference>
<dbReference type="InterPro" id="IPR057268">
    <property type="entry name" value="Ribosomal_L18"/>
</dbReference>
<organism evidence="8 9">
    <name type="scientific">Candidatus Yanofskybacteria bacterium RIFCSPHIGHO2_01_FULL_48_25b</name>
    <dbReference type="NCBI Taxonomy" id="1802672"/>
    <lineage>
        <taxon>Bacteria</taxon>
        <taxon>Candidatus Yanofskyibacteriota</taxon>
    </lineage>
</organism>
<keyword evidence="4 7" id="KW-0689">Ribosomal protein</keyword>
<evidence type="ECO:0000313" key="8">
    <source>
        <dbReference type="EMBL" id="OGN06738.1"/>
    </source>
</evidence>
<keyword evidence="2 7" id="KW-0699">rRNA-binding</keyword>
<dbReference type="HAMAP" id="MF_01337_B">
    <property type="entry name" value="Ribosomal_uL18_B"/>
    <property type="match status" value="1"/>
</dbReference>
<dbReference type="Gene3D" id="3.30.420.100">
    <property type="match status" value="1"/>
</dbReference>
<dbReference type="PANTHER" id="PTHR12899">
    <property type="entry name" value="39S RIBOSOMAL PROTEIN L18, MITOCHONDRIAL"/>
    <property type="match status" value="1"/>
</dbReference>
<protein>
    <recommendedName>
        <fullName evidence="6 7">Large ribosomal subunit protein uL18</fullName>
    </recommendedName>
</protein>
<dbReference type="InterPro" id="IPR005484">
    <property type="entry name" value="Ribosomal_uL18_bac/plant/anim"/>
</dbReference>
<dbReference type="GO" id="GO:0003735">
    <property type="term" value="F:structural constituent of ribosome"/>
    <property type="evidence" value="ECO:0007669"/>
    <property type="project" value="InterPro"/>
</dbReference>
<dbReference type="Proteomes" id="UP000177605">
    <property type="component" value="Unassembled WGS sequence"/>
</dbReference>
<dbReference type="EMBL" id="MGJM01000010">
    <property type="protein sequence ID" value="OGN06738.1"/>
    <property type="molecule type" value="Genomic_DNA"/>
</dbReference>
<comment type="caution">
    <text evidence="8">The sequence shown here is derived from an EMBL/GenBank/DDBJ whole genome shotgun (WGS) entry which is preliminary data.</text>
</comment>
<comment type="function">
    <text evidence="7">This is one of the proteins that bind and probably mediate the attachment of the 5S RNA into the large ribosomal subunit, where it forms part of the central protuberance.</text>
</comment>
<evidence type="ECO:0000313" key="9">
    <source>
        <dbReference type="Proteomes" id="UP000177605"/>
    </source>
</evidence>
<reference evidence="8 9" key="1">
    <citation type="journal article" date="2016" name="Nat. Commun.">
        <title>Thousands of microbial genomes shed light on interconnected biogeochemical processes in an aquifer system.</title>
        <authorList>
            <person name="Anantharaman K."/>
            <person name="Brown C.T."/>
            <person name="Hug L.A."/>
            <person name="Sharon I."/>
            <person name="Castelle C.J."/>
            <person name="Probst A.J."/>
            <person name="Thomas B.C."/>
            <person name="Singh A."/>
            <person name="Wilkins M.J."/>
            <person name="Karaoz U."/>
            <person name="Brodie E.L."/>
            <person name="Williams K.H."/>
            <person name="Hubbard S.S."/>
            <person name="Banfield J.F."/>
        </authorList>
    </citation>
    <scope>NUCLEOTIDE SEQUENCE [LARGE SCALE GENOMIC DNA]</scope>
</reference>
<comment type="subunit">
    <text evidence="7">Part of the 50S ribosomal subunit; part of the 5S rRNA/L5/L18/L25 subcomplex. Contacts the 5S and 23S rRNAs.</text>
</comment>
<dbReference type="NCBIfam" id="TIGR00060">
    <property type="entry name" value="L18_bact"/>
    <property type="match status" value="1"/>
</dbReference>
<dbReference type="Pfam" id="PF00861">
    <property type="entry name" value="Ribosomal_L18p"/>
    <property type="match status" value="1"/>
</dbReference>
<name>A0A1F8F230_9BACT</name>
<evidence type="ECO:0000256" key="4">
    <source>
        <dbReference type="ARBA" id="ARBA00022980"/>
    </source>
</evidence>
<dbReference type="GO" id="GO:0022625">
    <property type="term" value="C:cytosolic large ribosomal subunit"/>
    <property type="evidence" value="ECO:0007669"/>
    <property type="project" value="TreeGrafter"/>
</dbReference>
<evidence type="ECO:0000256" key="7">
    <source>
        <dbReference type="HAMAP-Rule" id="MF_01337"/>
    </source>
</evidence>
<evidence type="ECO:0000256" key="1">
    <source>
        <dbReference type="ARBA" id="ARBA00007116"/>
    </source>
</evidence>
<accession>A0A1F8F230</accession>
<evidence type="ECO:0000256" key="2">
    <source>
        <dbReference type="ARBA" id="ARBA00022730"/>
    </source>
</evidence>